<organism evidence="2 3">
    <name type="scientific">Kushneria indalinina DSM 14324</name>
    <dbReference type="NCBI Taxonomy" id="1122140"/>
    <lineage>
        <taxon>Bacteria</taxon>
        <taxon>Pseudomonadati</taxon>
        <taxon>Pseudomonadota</taxon>
        <taxon>Gammaproteobacteria</taxon>
        <taxon>Oceanospirillales</taxon>
        <taxon>Halomonadaceae</taxon>
        <taxon>Kushneria</taxon>
    </lineage>
</organism>
<reference evidence="2 3" key="1">
    <citation type="submission" date="2018-07" db="EMBL/GenBank/DDBJ databases">
        <title>Genomic Encyclopedia of Type Strains, Phase IV (KMG-IV): sequencing the most valuable type-strain genomes for metagenomic binning, comparative biology and taxonomic classification.</title>
        <authorList>
            <person name="Goeker M."/>
        </authorList>
    </citation>
    <scope>NUCLEOTIDE SEQUENCE [LARGE SCALE GENOMIC DNA]</scope>
    <source>
        <strain evidence="2 3">DSM 14324</strain>
    </source>
</reference>
<proteinExistence type="predicted"/>
<dbReference type="EMBL" id="QRDJ01000007">
    <property type="protein sequence ID" value="REC95037.1"/>
    <property type="molecule type" value="Genomic_DNA"/>
</dbReference>
<dbReference type="Pfam" id="PF12358">
    <property type="entry name" value="DUF3644"/>
    <property type="match status" value="1"/>
</dbReference>
<accession>A0A3D9DW98</accession>
<gene>
    <name evidence="2" type="ORF">C8D72_1871</name>
</gene>
<comment type="caution">
    <text evidence="2">The sequence shown here is derived from an EMBL/GenBank/DDBJ whole genome shotgun (WGS) entry which is preliminary data.</text>
</comment>
<name>A0A3D9DW98_9GAMM</name>
<evidence type="ECO:0000313" key="3">
    <source>
        <dbReference type="Proteomes" id="UP000256334"/>
    </source>
</evidence>
<evidence type="ECO:0000259" key="1">
    <source>
        <dbReference type="Pfam" id="PF12358"/>
    </source>
</evidence>
<feature type="domain" description="DUF3644" evidence="1">
    <location>
        <begin position="8"/>
        <end position="204"/>
    </location>
</feature>
<protein>
    <submittedName>
        <fullName evidence="2">Uncharacterized protein DUF3644</fullName>
    </submittedName>
</protein>
<sequence>MKSRNRMMLEKSISAMLAAMEIYNKPDFKYREEAFSVLCVNSWELLLKAKVLLLSANNISSLYIWEKKVRKNKEKTKRSFKKLNRSGNPMSVSIHETYRIIVEEYGVKIDKAVKDNLEMLIEIRDNSVHFINNDLSLALKVQEIGTAALQNYLHLVKEWFGDVLSKYNFYLMLLSFFRDFDSISGETLNSSEKKLLNYIKAAEKVYEKDSESLGEYNLAIKVDVKFFKAKSSSGLPVLVTNDPSAPTIRLSEEHIFEKYPWDFRVLTTRLKKRYSNFKCNKSYHDLRKSMEGDESLCHQRYYNPSKSDSGKKVLYSPNILKEFDKHYEKSGR</sequence>
<dbReference type="InterPro" id="IPR022104">
    <property type="entry name" value="DUF3644"/>
</dbReference>
<dbReference type="OrthoDB" id="1551227at2"/>
<dbReference type="Proteomes" id="UP000256334">
    <property type="component" value="Unassembled WGS sequence"/>
</dbReference>
<evidence type="ECO:0000313" key="2">
    <source>
        <dbReference type="EMBL" id="REC95037.1"/>
    </source>
</evidence>
<keyword evidence="3" id="KW-1185">Reference proteome</keyword>
<dbReference type="RefSeq" id="WP_115854120.1">
    <property type="nucleotide sequence ID" value="NZ_QRDJ01000007.1"/>
</dbReference>
<dbReference type="AlphaFoldDB" id="A0A3D9DW98"/>